<dbReference type="InterPro" id="IPR014710">
    <property type="entry name" value="RmlC-like_jellyroll"/>
</dbReference>
<accession>A0ABW7LUE8</accession>
<dbReference type="PROSITE" id="PS50042">
    <property type="entry name" value="CNMP_BINDING_3"/>
    <property type="match status" value="1"/>
</dbReference>
<dbReference type="SUPFAM" id="SSF46785">
    <property type="entry name" value="Winged helix' DNA-binding domain"/>
    <property type="match status" value="1"/>
</dbReference>
<gene>
    <name evidence="5" type="ORF">ACHFJ0_21945</name>
</gene>
<protein>
    <submittedName>
        <fullName evidence="5">Crp/Fnr family transcriptional regulator</fullName>
    </submittedName>
</protein>
<keyword evidence="3" id="KW-0804">Transcription</keyword>
<evidence type="ECO:0000313" key="5">
    <source>
        <dbReference type="EMBL" id="MFH5776915.1"/>
    </source>
</evidence>
<keyword evidence="6" id="KW-1185">Reference proteome</keyword>
<dbReference type="Gene3D" id="1.10.10.10">
    <property type="entry name" value="Winged helix-like DNA-binding domain superfamily/Winged helix DNA-binding domain"/>
    <property type="match status" value="1"/>
</dbReference>
<keyword evidence="2" id="KW-0238">DNA-binding</keyword>
<evidence type="ECO:0000256" key="2">
    <source>
        <dbReference type="ARBA" id="ARBA00023125"/>
    </source>
</evidence>
<keyword evidence="1" id="KW-0805">Transcription regulation</keyword>
<dbReference type="InterPro" id="IPR050397">
    <property type="entry name" value="Env_Response_Regulators"/>
</dbReference>
<dbReference type="PANTHER" id="PTHR24567">
    <property type="entry name" value="CRP FAMILY TRANSCRIPTIONAL REGULATORY PROTEIN"/>
    <property type="match status" value="1"/>
</dbReference>
<dbReference type="InterPro" id="IPR036390">
    <property type="entry name" value="WH_DNA-bd_sf"/>
</dbReference>
<evidence type="ECO:0000256" key="3">
    <source>
        <dbReference type="ARBA" id="ARBA00023163"/>
    </source>
</evidence>
<dbReference type="InterPro" id="IPR000595">
    <property type="entry name" value="cNMP-bd_dom"/>
</dbReference>
<dbReference type="RefSeq" id="WP_395135930.1">
    <property type="nucleotide sequence ID" value="NZ_JBIMPR010000026.1"/>
</dbReference>
<evidence type="ECO:0000256" key="1">
    <source>
        <dbReference type="ARBA" id="ARBA00023015"/>
    </source>
</evidence>
<dbReference type="SUPFAM" id="SSF51206">
    <property type="entry name" value="cAMP-binding domain-like"/>
    <property type="match status" value="1"/>
</dbReference>
<dbReference type="Pfam" id="PF13545">
    <property type="entry name" value="HTH_Crp_2"/>
    <property type="match status" value="1"/>
</dbReference>
<dbReference type="PANTHER" id="PTHR24567:SF74">
    <property type="entry name" value="HTH-TYPE TRANSCRIPTIONAL REGULATOR ARCR"/>
    <property type="match status" value="1"/>
</dbReference>
<sequence length="225" mass="24558">MPITRAEAETIILQSGWLALQPSTFQKTVLSRSLLQNWDVGEVIYHAGDPPGGIYGLVHGSLAVSMAAPNEAPRFVQFGIAGAWAGEGPFLTGEPRRVEMRAITGCTLFHLPLDVMQQMAASNPDAIRRFAHITVLHFDVLTRVIDDLLIPNTMRRIASVLHRASWLQSRSIPISQEALGGMANASRKQVNAALAKFAQAGWITTSYRTIEVTDGGALLRFARND</sequence>
<evidence type="ECO:0000259" key="4">
    <source>
        <dbReference type="PROSITE" id="PS50042"/>
    </source>
</evidence>
<dbReference type="InterPro" id="IPR012318">
    <property type="entry name" value="HTH_CRP"/>
</dbReference>
<organism evidence="5 6">
    <name type="scientific">Paracoccus broussonetiae subsp. drimophilus</name>
    <dbReference type="NCBI Taxonomy" id="3373869"/>
    <lineage>
        <taxon>Bacteria</taxon>
        <taxon>Pseudomonadati</taxon>
        <taxon>Pseudomonadota</taxon>
        <taxon>Alphaproteobacteria</taxon>
        <taxon>Rhodobacterales</taxon>
        <taxon>Paracoccaceae</taxon>
        <taxon>Paracoccus</taxon>
        <taxon>Paracoccus broussonetiae</taxon>
    </lineage>
</organism>
<comment type="caution">
    <text evidence="5">The sequence shown here is derived from an EMBL/GenBank/DDBJ whole genome shotgun (WGS) entry which is preliminary data.</text>
</comment>
<dbReference type="Pfam" id="PF00027">
    <property type="entry name" value="cNMP_binding"/>
    <property type="match status" value="1"/>
</dbReference>
<feature type="domain" description="Cyclic nucleotide-binding" evidence="4">
    <location>
        <begin position="41"/>
        <end position="129"/>
    </location>
</feature>
<dbReference type="InterPro" id="IPR036388">
    <property type="entry name" value="WH-like_DNA-bd_sf"/>
</dbReference>
<reference evidence="5 6" key="1">
    <citation type="submission" date="2024-10" db="EMBL/GenBank/DDBJ databases">
        <title>Paracoccus drimophilus sp. nov., a novel bacterium from corn roots in Hunan.</title>
        <authorList>
            <person name="Li X."/>
        </authorList>
    </citation>
    <scope>NUCLEOTIDE SEQUENCE [LARGE SCALE GENOMIC DNA]</scope>
    <source>
        <strain evidence="5 6">NGMCC 1.201697</strain>
    </source>
</reference>
<proteinExistence type="predicted"/>
<dbReference type="Gene3D" id="2.60.120.10">
    <property type="entry name" value="Jelly Rolls"/>
    <property type="match status" value="1"/>
</dbReference>
<evidence type="ECO:0000313" key="6">
    <source>
        <dbReference type="Proteomes" id="UP001609376"/>
    </source>
</evidence>
<dbReference type="EMBL" id="JBIMPR010000026">
    <property type="protein sequence ID" value="MFH5776915.1"/>
    <property type="molecule type" value="Genomic_DNA"/>
</dbReference>
<dbReference type="CDD" id="cd00038">
    <property type="entry name" value="CAP_ED"/>
    <property type="match status" value="1"/>
</dbReference>
<dbReference type="Proteomes" id="UP001609376">
    <property type="component" value="Unassembled WGS sequence"/>
</dbReference>
<name>A0ABW7LUE8_9RHOB</name>
<dbReference type="InterPro" id="IPR018490">
    <property type="entry name" value="cNMP-bd_dom_sf"/>
</dbReference>